<dbReference type="Gene3D" id="3.60.21.10">
    <property type="match status" value="1"/>
</dbReference>
<dbReference type="PANTHER" id="PTHR30337">
    <property type="entry name" value="COMPONENT OF ATP-DEPENDENT DSDNA EXONUCLEASE"/>
    <property type="match status" value="1"/>
</dbReference>
<dbReference type="PIRSF" id="PIRSF033091">
    <property type="entry name" value="Pesterase_YhaO"/>
    <property type="match status" value="1"/>
</dbReference>
<reference evidence="4" key="1">
    <citation type="submission" date="2016-09" db="EMBL/GenBank/DDBJ databases">
        <authorList>
            <person name="Gulvik C.A."/>
        </authorList>
    </citation>
    <scope>NUCLEOTIDE SEQUENCE [LARGE SCALE GENOMIC DNA]</scope>
    <source>
        <strain evidence="4">LMG 26306</strain>
    </source>
</reference>
<dbReference type="RefSeq" id="WP_069635755.1">
    <property type="nucleotide sequence ID" value="NZ_JXKZ01000005.1"/>
</dbReference>
<dbReference type="GO" id="GO:0004527">
    <property type="term" value="F:exonuclease activity"/>
    <property type="evidence" value="ECO:0007669"/>
    <property type="project" value="UniProtKB-KW"/>
</dbReference>
<protein>
    <submittedName>
        <fullName evidence="3">DNA repair exonuclease</fullName>
    </submittedName>
</protein>
<keyword evidence="3" id="KW-0540">Nuclease</keyword>
<organism evidence="3 4">
    <name type="scientific">Enterococcus quebecensis</name>
    <dbReference type="NCBI Taxonomy" id="903983"/>
    <lineage>
        <taxon>Bacteria</taxon>
        <taxon>Bacillati</taxon>
        <taxon>Bacillota</taxon>
        <taxon>Bacilli</taxon>
        <taxon>Lactobacillales</taxon>
        <taxon>Enterococcaceae</taxon>
        <taxon>Enterococcus</taxon>
    </lineage>
</organism>
<evidence type="ECO:0000313" key="4">
    <source>
        <dbReference type="Proteomes" id="UP000094764"/>
    </source>
</evidence>
<dbReference type="InterPro" id="IPR014576">
    <property type="entry name" value="Pesterase_YhaO"/>
</dbReference>
<dbReference type="EMBL" id="MIKB01000016">
    <property type="protein sequence ID" value="OEG15266.1"/>
    <property type="molecule type" value="Genomic_DNA"/>
</dbReference>
<evidence type="ECO:0000313" key="3">
    <source>
        <dbReference type="EMBL" id="OEG15266.1"/>
    </source>
</evidence>
<proteinExistence type="predicted"/>
<dbReference type="SUPFAM" id="SSF56300">
    <property type="entry name" value="Metallo-dependent phosphatases"/>
    <property type="match status" value="1"/>
</dbReference>
<evidence type="ECO:0000259" key="2">
    <source>
        <dbReference type="Pfam" id="PF00149"/>
    </source>
</evidence>
<evidence type="ECO:0000256" key="1">
    <source>
        <dbReference type="ARBA" id="ARBA00022801"/>
    </source>
</evidence>
<feature type="domain" description="Calcineurin-like phosphoesterase" evidence="2">
    <location>
        <begin position="1"/>
        <end position="200"/>
    </location>
</feature>
<gene>
    <name evidence="3" type="ORF">BCR23_10555</name>
</gene>
<dbReference type="STRING" id="903983.BCR23_10555"/>
<dbReference type="InterPro" id="IPR029052">
    <property type="entry name" value="Metallo-depent_PP-like"/>
</dbReference>
<dbReference type="Pfam" id="PF00149">
    <property type="entry name" value="Metallophos"/>
    <property type="match status" value="1"/>
</dbReference>
<comment type="caution">
    <text evidence="3">The sequence shown here is derived from an EMBL/GenBank/DDBJ whole genome shotgun (WGS) entry which is preliminary data.</text>
</comment>
<name>A0A1E5GRF7_9ENTE</name>
<sequence length="410" mass="47341">MKVLHTADLHLDRSFEGLKNIPKQIAEKLQLANQKVVTAIVDIAIKNQVDVVIFAGDTFHQSRTSIRTQAYFIEEMKRLEQAKIPVVMTFGNHDYYVAERYWFDFPKNLFLFRSEQVETHYFMTKNQEKVAVSGFSYEHPWMNEDKLSDFPLKDPTADLHIGIYHGDTSNNGTQNYAPFSFSEMKRKGYDYWALGHIHQPQIVSADPLIVYPGTPQGHTKKERTVQGVAMVSVEAGHATVHFEPVAQITWQVEKYSLSEAKSLQEALIILTDFLLNDMKAPQQVLLKEIKLIDTEQLGEEFQTAYENGELLQYLQTTLLQQTNHLLFLFQVEVLNKDIDKKVMIAATPELLIQLEKNYLQQDIFSNTLQELVQNPLFSSVVKVNEEWRERSIEQADQKIKEDFVIQEGQP</sequence>
<dbReference type="InterPro" id="IPR041796">
    <property type="entry name" value="Mre11_N"/>
</dbReference>
<dbReference type="OrthoDB" id="9773856at2"/>
<dbReference type="InterPro" id="IPR004843">
    <property type="entry name" value="Calcineurin-like_PHP"/>
</dbReference>
<accession>A0A1E5GRF7</accession>
<dbReference type="AlphaFoldDB" id="A0A1E5GRF7"/>
<keyword evidence="4" id="KW-1185">Reference proteome</keyword>
<dbReference type="InterPro" id="IPR050535">
    <property type="entry name" value="DNA_Repair-Maintenance_Comp"/>
</dbReference>
<keyword evidence="3" id="KW-0269">Exonuclease</keyword>
<dbReference type="Proteomes" id="UP000094764">
    <property type="component" value="Unassembled WGS sequence"/>
</dbReference>
<dbReference type="PANTHER" id="PTHR30337:SF7">
    <property type="entry name" value="PHOSPHOESTERASE"/>
    <property type="match status" value="1"/>
</dbReference>
<dbReference type="PATRIC" id="fig|903983.4.peg.2334"/>
<keyword evidence="1" id="KW-0378">Hydrolase</keyword>
<dbReference type="CDD" id="cd00840">
    <property type="entry name" value="MPP_Mre11_N"/>
    <property type="match status" value="1"/>
</dbReference>